<keyword evidence="3" id="KW-1185">Reference proteome</keyword>
<evidence type="ECO:0000313" key="3">
    <source>
        <dbReference type="Proteomes" id="UP000193411"/>
    </source>
</evidence>
<dbReference type="Proteomes" id="UP000193411">
    <property type="component" value="Unassembled WGS sequence"/>
</dbReference>
<dbReference type="EMBL" id="MCFL01000033">
    <property type="protein sequence ID" value="ORZ33831.1"/>
    <property type="molecule type" value="Genomic_DNA"/>
</dbReference>
<name>A0A1Y2HIY0_9FUNG</name>
<dbReference type="AlphaFoldDB" id="A0A1Y2HIY0"/>
<organism evidence="2 3">
    <name type="scientific">Catenaria anguillulae PL171</name>
    <dbReference type="NCBI Taxonomy" id="765915"/>
    <lineage>
        <taxon>Eukaryota</taxon>
        <taxon>Fungi</taxon>
        <taxon>Fungi incertae sedis</taxon>
        <taxon>Blastocladiomycota</taxon>
        <taxon>Blastocladiomycetes</taxon>
        <taxon>Blastocladiales</taxon>
        <taxon>Catenariaceae</taxon>
        <taxon>Catenaria</taxon>
    </lineage>
</organism>
<evidence type="ECO:0000313" key="2">
    <source>
        <dbReference type="EMBL" id="ORZ33831.1"/>
    </source>
</evidence>
<feature type="compositionally biased region" description="Polar residues" evidence="1">
    <location>
        <begin position="44"/>
        <end position="54"/>
    </location>
</feature>
<proteinExistence type="predicted"/>
<accession>A0A1Y2HIY0</accession>
<gene>
    <name evidence="2" type="ORF">BCR44DRAFT_1191626</name>
</gene>
<reference evidence="2 3" key="1">
    <citation type="submission" date="2016-07" db="EMBL/GenBank/DDBJ databases">
        <title>Pervasive Adenine N6-methylation of Active Genes in Fungi.</title>
        <authorList>
            <consortium name="DOE Joint Genome Institute"/>
            <person name="Mondo S.J."/>
            <person name="Dannebaum R.O."/>
            <person name="Kuo R.C."/>
            <person name="Labutti K."/>
            <person name="Haridas S."/>
            <person name="Kuo A."/>
            <person name="Salamov A."/>
            <person name="Ahrendt S.R."/>
            <person name="Lipzen A."/>
            <person name="Sullivan W."/>
            <person name="Andreopoulos W.B."/>
            <person name="Clum A."/>
            <person name="Lindquist E."/>
            <person name="Daum C."/>
            <person name="Ramamoorthy G.K."/>
            <person name="Gryganskyi A."/>
            <person name="Culley D."/>
            <person name="Magnuson J.K."/>
            <person name="James T.Y."/>
            <person name="O'Malley M.A."/>
            <person name="Stajich J.E."/>
            <person name="Spatafora J.W."/>
            <person name="Visel A."/>
            <person name="Grigoriev I.V."/>
        </authorList>
    </citation>
    <scope>NUCLEOTIDE SEQUENCE [LARGE SCALE GENOMIC DNA]</scope>
    <source>
        <strain evidence="2 3">PL171</strain>
    </source>
</reference>
<comment type="caution">
    <text evidence="2">The sequence shown here is derived from an EMBL/GenBank/DDBJ whole genome shotgun (WGS) entry which is preliminary data.</text>
</comment>
<feature type="region of interest" description="Disordered" evidence="1">
    <location>
        <begin position="31"/>
        <end position="78"/>
    </location>
</feature>
<sequence length="222" mass="24780">MSRFPIPLEQLRGLNSSEDLNEVIMEARLQSLTQPPPDSGALSDPSQSLFGSPQTFPPLPTSPHFPDSNATVSPTPDPSPACLRMTTLLPRPWAHAACRFATGHARACHRSDPTTRPCASGWHQMPRCIQTMSRFCRWMTSWQVGRRLSVISSRCWIAKWKRSPSSSMSKCPTTKQQWRKSKNSLPTWKLPVAKEEAGHPARLPLSLTHWPTCSERATAVAM</sequence>
<protein>
    <submittedName>
        <fullName evidence="2">Uncharacterized protein</fullName>
    </submittedName>
</protein>
<evidence type="ECO:0000256" key="1">
    <source>
        <dbReference type="SAM" id="MobiDB-lite"/>
    </source>
</evidence>